<feature type="transmembrane region" description="Helical" evidence="8">
    <location>
        <begin position="354"/>
        <end position="377"/>
    </location>
</feature>
<dbReference type="GO" id="GO:0008519">
    <property type="term" value="F:ammonium channel activity"/>
    <property type="evidence" value="ECO:0007669"/>
    <property type="project" value="InterPro"/>
</dbReference>
<comment type="similarity">
    <text evidence="2 8">Belongs to the ammonia transporter channel (TC 1.A.11.2) family.</text>
</comment>
<feature type="signal peptide" evidence="9">
    <location>
        <begin position="1"/>
        <end position="27"/>
    </location>
</feature>
<keyword evidence="3 8" id="KW-0813">Transport</keyword>
<dbReference type="InterPro" id="IPR018047">
    <property type="entry name" value="Ammonium_transpt_CS"/>
</dbReference>
<feature type="transmembrane region" description="Helical" evidence="8">
    <location>
        <begin position="276"/>
        <end position="297"/>
    </location>
</feature>
<evidence type="ECO:0000256" key="1">
    <source>
        <dbReference type="ARBA" id="ARBA00004141"/>
    </source>
</evidence>
<feature type="chain" id="PRO_5012545166" description="Ammonium transporter" evidence="9">
    <location>
        <begin position="28"/>
        <end position="519"/>
    </location>
</feature>
<dbReference type="NCBIfam" id="TIGR00836">
    <property type="entry name" value="amt"/>
    <property type="match status" value="1"/>
</dbReference>
<dbReference type="InterPro" id="IPR024041">
    <property type="entry name" value="NH4_transpt_AmtB-like_dom"/>
</dbReference>
<feature type="transmembrane region" description="Helical" evidence="8">
    <location>
        <begin position="118"/>
        <end position="142"/>
    </location>
</feature>
<evidence type="ECO:0000313" key="11">
    <source>
        <dbReference type="EMBL" id="SHI89466.1"/>
    </source>
</evidence>
<evidence type="ECO:0000256" key="5">
    <source>
        <dbReference type="ARBA" id="ARBA00022989"/>
    </source>
</evidence>
<dbReference type="GO" id="GO:0005886">
    <property type="term" value="C:plasma membrane"/>
    <property type="evidence" value="ECO:0007669"/>
    <property type="project" value="UniProtKB-SubCell"/>
</dbReference>
<protein>
    <recommendedName>
        <fullName evidence="8">Ammonium transporter</fullName>
    </recommendedName>
</protein>
<comment type="subcellular location">
    <subcellularLocation>
        <location evidence="8">Cell membrane</location>
        <topology evidence="8">Multi-pass membrane protein</topology>
    </subcellularLocation>
    <subcellularLocation>
        <location evidence="1">Membrane</location>
        <topology evidence="1">Multi-pass membrane protein</topology>
    </subcellularLocation>
</comment>
<evidence type="ECO:0000256" key="8">
    <source>
        <dbReference type="RuleBase" id="RU362002"/>
    </source>
</evidence>
<evidence type="ECO:0000256" key="4">
    <source>
        <dbReference type="ARBA" id="ARBA00022692"/>
    </source>
</evidence>
<feature type="transmembrane region" description="Helical" evidence="8">
    <location>
        <begin position="461"/>
        <end position="486"/>
    </location>
</feature>
<evidence type="ECO:0000256" key="6">
    <source>
        <dbReference type="ARBA" id="ARBA00023136"/>
    </source>
</evidence>
<dbReference type="InterPro" id="IPR019879">
    <property type="entry name" value="Ammonium_transptr_marine"/>
</dbReference>
<organism evidence="11 12">
    <name type="scientific">Wenxinia saemankumensis</name>
    <dbReference type="NCBI Taxonomy" id="1447782"/>
    <lineage>
        <taxon>Bacteria</taxon>
        <taxon>Pseudomonadati</taxon>
        <taxon>Pseudomonadota</taxon>
        <taxon>Alphaproteobacteria</taxon>
        <taxon>Rhodobacterales</taxon>
        <taxon>Roseobacteraceae</taxon>
        <taxon>Wenxinia</taxon>
    </lineage>
</organism>
<dbReference type="NCBIfam" id="TIGR03644">
    <property type="entry name" value="marine_trans_1"/>
    <property type="match status" value="1"/>
</dbReference>
<feature type="transmembrane region" description="Helical" evidence="8">
    <location>
        <begin position="215"/>
        <end position="234"/>
    </location>
</feature>
<keyword evidence="9" id="KW-0732">Signal</keyword>
<feature type="transmembrane region" description="Helical" evidence="8">
    <location>
        <begin position="239"/>
        <end position="256"/>
    </location>
</feature>
<dbReference type="RefSeq" id="WP_244526344.1">
    <property type="nucleotide sequence ID" value="NZ_FQYO01000003.1"/>
</dbReference>
<gene>
    <name evidence="11" type="ORF">SAMN05444417_2200</name>
</gene>
<dbReference type="STRING" id="1447782.SAMN05444417_2200"/>
<feature type="transmembrane region" description="Helical" evidence="8">
    <location>
        <begin position="309"/>
        <end position="334"/>
    </location>
</feature>
<sequence>MTNLKPWLLALMLALGTGLGTPQIAAAQDTDTEATIEAEPVEDAAEDAAAETGDAVEEAGDAAAEAADEAGDAVAAAADDVADAVDAEGTEAGQNPGEEAGAAAPGFDEIGPYLMTTLLFLIGGFLVMWMAAGFAMLEAGLVRSKNVTTQLTKNIALFGIAAIMYWLVGFNLMYPGDGWWIAGWMGPWFAVTSLEPVGLAAADASLDYASVASDFFFQLMFCATTASIVSGTLAERIKLWPFLIFTVILTGFIYPIEASWQWGGGWLSEMGFSDFAGSTLVHAAGGFAALAGAIILGPRIGKYAKDGRVVPFLGSNLPLATLGTFILWLGWFGFNGGSQLAAGTVGDITDVGRIFANTNMAAAAGAVTALILTQIVYKKVDLTMVLNGALAGLVSITAGPLDPTLFGALWIGAVGGAIVVFAVPMLDKMKIDDVVGAIPVHLIAGFWGTLAVPFYTEGTNFVTQIIGFAAIGIFVFVVSLIVWVILKGLMGIRVSEEAEIAGLDISELGMEAYPEFAKG</sequence>
<evidence type="ECO:0000256" key="2">
    <source>
        <dbReference type="ARBA" id="ARBA00005887"/>
    </source>
</evidence>
<feature type="transmembrane region" description="Helical" evidence="8">
    <location>
        <begin position="407"/>
        <end position="427"/>
    </location>
</feature>
<dbReference type="GO" id="GO:0097272">
    <property type="term" value="P:ammonium homeostasis"/>
    <property type="evidence" value="ECO:0007669"/>
    <property type="project" value="TreeGrafter"/>
</dbReference>
<dbReference type="InterPro" id="IPR029020">
    <property type="entry name" value="Ammonium/urea_transptr"/>
</dbReference>
<dbReference type="SUPFAM" id="SSF111352">
    <property type="entry name" value="Ammonium transporter"/>
    <property type="match status" value="1"/>
</dbReference>
<keyword evidence="12" id="KW-1185">Reference proteome</keyword>
<dbReference type="EMBL" id="FQYO01000003">
    <property type="protein sequence ID" value="SHI89466.1"/>
    <property type="molecule type" value="Genomic_DNA"/>
</dbReference>
<dbReference type="PANTHER" id="PTHR11730">
    <property type="entry name" value="AMMONIUM TRANSPORTER"/>
    <property type="match status" value="1"/>
</dbReference>
<reference evidence="11 12" key="1">
    <citation type="submission" date="2016-11" db="EMBL/GenBank/DDBJ databases">
        <authorList>
            <person name="Jaros S."/>
            <person name="Januszkiewicz K."/>
            <person name="Wedrychowicz H."/>
        </authorList>
    </citation>
    <scope>NUCLEOTIDE SEQUENCE [LARGE SCALE GENOMIC DNA]</scope>
    <source>
        <strain evidence="11 12">DSM 100565</strain>
    </source>
</reference>
<dbReference type="Pfam" id="PF00909">
    <property type="entry name" value="Ammonium_transp"/>
    <property type="match status" value="1"/>
</dbReference>
<keyword evidence="6 8" id="KW-0472">Membrane</keyword>
<keyword evidence="7 8" id="KW-0924">Ammonia transport</keyword>
<evidence type="ECO:0000256" key="3">
    <source>
        <dbReference type="ARBA" id="ARBA00022448"/>
    </source>
</evidence>
<feature type="transmembrane region" description="Helical" evidence="8">
    <location>
        <begin position="434"/>
        <end position="455"/>
    </location>
</feature>
<keyword evidence="5 8" id="KW-1133">Transmembrane helix</keyword>
<feature type="transmembrane region" description="Helical" evidence="8">
    <location>
        <begin position="384"/>
        <end position="401"/>
    </location>
</feature>
<evidence type="ECO:0000313" key="12">
    <source>
        <dbReference type="Proteomes" id="UP000184292"/>
    </source>
</evidence>
<feature type="domain" description="Ammonium transporter AmtB-like" evidence="10">
    <location>
        <begin position="120"/>
        <end position="513"/>
    </location>
</feature>
<evidence type="ECO:0000256" key="9">
    <source>
        <dbReference type="SAM" id="SignalP"/>
    </source>
</evidence>
<dbReference type="AlphaFoldDB" id="A0A1M6EVM9"/>
<dbReference type="Gene3D" id="1.10.3430.10">
    <property type="entry name" value="Ammonium transporter AmtB like domains"/>
    <property type="match status" value="1"/>
</dbReference>
<dbReference type="PROSITE" id="PS01219">
    <property type="entry name" value="AMMONIUM_TRANSP"/>
    <property type="match status" value="1"/>
</dbReference>
<proteinExistence type="inferred from homology"/>
<evidence type="ECO:0000256" key="7">
    <source>
        <dbReference type="ARBA" id="ARBA00023177"/>
    </source>
</evidence>
<accession>A0A1M6EVM9</accession>
<feature type="transmembrane region" description="Helical" evidence="8">
    <location>
        <begin position="154"/>
        <end position="174"/>
    </location>
</feature>
<dbReference type="InterPro" id="IPR001905">
    <property type="entry name" value="Ammonium_transpt"/>
</dbReference>
<name>A0A1M6EVM9_9RHOB</name>
<dbReference type="Proteomes" id="UP000184292">
    <property type="component" value="Unassembled WGS sequence"/>
</dbReference>
<dbReference type="PANTHER" id="PTHR11730:SF62">
    <property type="entry name" value="AMMONIUM TRANSPORTER SLL1017-RELATED"/>
    <property type="match status" value="1"/>
</dbReference>
<keyword evidence="4 8" id="KW-0812">Transmembrane</keyword>
<evidence type="ECO:0000259" key="10">
    <source>
        <dbReference type="Pfam" id="PF00909"/>
    </source>
</evidence>